<sequence length="132" mass="15141">MAMNKFDREYRYHHMGIPTTEVRPNEKFSEAFGMYTSDVEGDFRIQYHRFTDDSPLHPLIKSLPHVAIQVDNLKEATDGYEILLGPYEPIPNYRVAIINNGGVPVELIETSLTPSELWGRSKSQKDLDTSKL</sequence>
<accession>A0A212JMU7</accession>
<evidence type="ECO:0000313" key="1">
    <source>
        <dbReference type="EMBL" id="SBW00740.1"/>
    </source>
</evidence>
<protein>
    <submittedName>
        <fullName evidence="1">Uncharacterized protein</fullName>
    </submittedName>
</protein>
<dbReference type="RefSeq" id="WP_296941438.1">
    <property type="nucleotide sequence ID" value="NZ_LT599032.1"/>
</dbReference>
<dbReference type="EMBL" id="FLUM01000002">
    <property type="protein sequence ID" value="SBW00740.1"/>
    <property type="molecule type" value="Genomic_DNA"/>
</dbReference>
<gene>
    <name evidence="1" type="ORF">KL86DYS1_20273</name>
</gene>
<name>A0A212JMU7_9BACT</name>
<proteinExistence type="predicted"/>
<dbReference type="AlphaFoldDB" id="A0A212JMU7"/>
<dbReference type="SUPFAM" id="SSF54593">
    <property type="entry name" value="Glyoxalase/Bleomycin resistance protein/Dihydroxybiphenyl dioxygenase"/>
    <property type="match status" value="1"/>
</dbReference>
<reference evidence="1" key="1">
    <citation type="submission" date="2016-04" db="EMBL/GenBank/DDBJ databases">
        <authorList>
            <person name="Evans L.H."/>
            <person name="Alamgir A."/>
            <person name="Owens N."/>
            <person name="Weber N.D."/>
            <person name="Virtaneva K."/>
            <person name="Barbian K."/>
            <person name="Babar A."/>
            <person name="Rosenke K."/>
        </authorList>
    </citation>
    <scope>NUCLEOTIDE SEQUENCE</scope>
    <source>
        <strain evidence="1">86-1</strain>
    </source>
</reference>
<organism evidence="1">
    <name type="scientific">uncultured Dysgonomonas sp</name>
    <dbReference type="NCBI Taxonomy" id="206096"/>
    <lineage>
        <taxon>Bacteria</taxon>
        <taxon>Pseudomonadati</taxon>
        <taxon>Bacteroidota</taxon>
        <taxon>Bacteroidia</taxon>
        <taxon>Bacteroidales</taxon>
        <taxon>Dysgonomonadaceae</taxon>
        <taxon>Dysgonomonas</taxon>
        <taxon>environmental samples</taxon>
    </lineage>
</organism>
<dbReference type="InterPro" id="IPR029068">
    <property type="entry name" value="Glyas_Bleomycin-R_OHBP_Dase"/>
</dbReference>